<dbReference type="PANTHER" id="PTHR22926:SF3">
    <property type="entry name" value="UNDECAPRENYL-PHOSPHATE ALPHA-N-ACETYLGLUCOSAMINYL 1-PHOSPHATE TRANSFERASE"/>
    <property type="match status" value="1"/>
</dbReference>
<evidence type="ECO:0000256" key="4">
    <source>
        <dbReference type="ARBA" id="ARBA00022692"/>
    </source>
</evidence>
<keyword evidence="5 7" id="KW-1133">Transmembrane helix</keyword>
<feature type="transmembrane region" description="Helical" evidence="7">
    <location>
        <begin position="103"/>
        <end position="121"/>
    </location>
</feature>
<evidence type="ECO:0000256" key="1">
    <source>
        <dbReference type="ARBA" id="ARBA00004651"/>
    </source>
</evidence>
<comment type="caution">
    <text evidence="8">The sequence shown here is derived from an EMBL/GenBank/DDBJ whole genome shotgun (WGS) entry which is preliminary data.</text>
</comment>
<dbReference type="RefSeq" id="WP_306728398.1">
    <property type="nucleotide sequence ID" value="NZ_JAVDDT010000004.1"/>
</dbReference>
<keyword evidence="6 7" id="KW-0472">Membrane</keyword>
<evidence type="ECO:0000313" key="8">
    <source>
        <dbReference type="EMBL" id="MDQ2069904.1"/>
    </source>
</evidence>
<evidence type="ECO:0000256" key="5">
    <source>
        <dbReference type="ARBA" id="ARBA00022989"/>
    </source>
</evidence>
<dbReference type="GO" id="GO:0016740">
    <property type="term" value="F:transferase activity"/>
    <property type="evidence" value="ECO:0007669"/>
    <property type="project" value="UniProtKB-KW"/>
</dbReference>
<keyword evidence="4 7" id="KW-0812">Transmembrane</keyword>
<feature type="transmembrane region" description="Helical" evidence="7">
    <location>
        <begin position="133"/>
        <end position="151"/>
    </location>
</feature>
<evidence type="ECO:0000313" key="9">
    <source>
        <dbReference type="Proteomes" id="UP001239019"/>
    </source>
</evidence>
<name>A0ABU0W7B8_9GAMM</name>
<accession>A0ABU0W7B8</accession>
<dbReference type="EMBL" id="JAVDDT010000004">
    <property type="protein sequence ID" value="MDQ2069904.1"/>
    <property type="molecule type" value="Genomic_DNA"/>
</dbReference>
<dbReference type="PANTHER" id="PTHR22926">
    <property type="entry name" value="PHOSPHO-N-ACETYLMURAMOYL-PENTAPEPTIDE-TRANSFERASE"/>
    <property type="match status" value="1"/>
</dbReference>
<comment type="subcellular location">
    <subcellularLocation>
        <location evidence="1">Cell membrane</location>
        <topology evidence="1">Multi-pass membrane protein</topology>
    </subcellularLocation>
</comment>
<feature type="transmembrane region" description="Helical" evidence="7">
    <location>
        <begin position="298"/>
        <end position="319"/>
    </location>
</feature>
<feature type="transmembrane region" description="Helical" evidence="7">
    <location>
        <begin position="163"/>
        <end position="181"/>
    </location>
</feature>
<keyword evidence="9" id="KW-1185">Reference proteome</keyword>
<evidence type="ECO:0000256" key="2">
    <source>
        <dbReference type="ARBA" id="ARBA00022475"/>
    </source>
</evidence>
<protein>
    <submittedName>
        <fullName evidence="8">MraY family glycosyltransferase</fullName>
        <ecNumber evidence="8">2.7.8.-</ecNumber>
    </submittedName>
</protein>
<dbReference type="Pfam" id="PF00953">
    <property type="entry name" value="Glycos_transf_4"/>
    <property type="match status" value="1"/>
</dbReference>
<organism evidence="8 9">
    <name type="scientific">Natronospira bacteriovora</name>
    <dbReference type="NCBI Taxonomy" id="3069753"/>
    <lineage>
        <taxon>Bacteria</taxon>
        <taxon>Pseudomonadati</taxon>
        <taxon>Pseudomonadota</taxon>
        <taxon>Gammaproteobacteria</taxon>
        <taxon>Natronospirales</taxon>
        <taxon>Natronospiraceae</taxon>
        <taxon>Natronospira</taxon>
    </lineage>
</organism>
<sequence length="362" mass="39272">MEIFKISNLLAIQFGFFLAMILCALVTRPSRVFGLVDRPGGRKRHARPVPITGGVAMFAAFSLCLPFLNASILPFASLIIGMGFLLAVGLLDDLEDLAVPTKLLAQVVAALLMTSWGGVQIHSLGNLFGNGPVLLGEWSIPFTVACTVLMINAINMADGFDGLAGGMSAVVIFWLGLAGWSNGAGPVFVGICFLLVSVILGFLVYNLRNPWRRRAAIFMGDSGSMMLGFAIAWLAVHLTQTPTATVYPISVAWLLVLPVIDAVSIGIRRILKGRSPFAADREHLHHLMVRAGFSVRGAVAWLIALTFLFGAIGLMGWALAWPEPILFVVVASFFLIHLMVTARAWRFIRWLRRLARPGTLPH</sequence>
<feature type="transmembrane region" description="Helical" evidence="7">
    <location>
        <begin position="217"/>
        <end position="235"/>
    </location>
</feature>
<feature type="transmembrane region" description="Helical" evidence="7">
    <location>
        <begin position="325"/>
        <end position="345"/>
    </location>
</feature>
<feature type="transmembrane region" description="Helical" evidence="7">
    <location>
        <begin position="187"/>
        <end position="205"/>
    </location>
</feature>
<dbReference type="CDD" id="cd06853">
    <property type="entry name" value="GT_WecA_like"/>
    <property type="match status" value="1"/>
</dbReference>
<feature type="transmembrane region" description="Helical" evidence="7">
    <location>
        <begin position="247"/>
        <end position="267"/>
    </location>
</feature>
<proteinExistence type="predicted"/>
<evidence type="ECO:0000256" key="3">
    <source>
        <dbReference type="ARBA" id="ARBA00022679"/>
    </source>
</evidence>
<evidence type="ECO:0000256" key="7">
    <source>
        <dbReference type="SAM" id="Phobius"/>
    </source>
</evidence>
<dbReference type="Proteomes" id="UP001239019">
    <property type="component" value="Unassembled WGS sequence"/>
</dbReference>
<evidence type="ECO:0000256" key="6">
    <source>
        <dbReference type="ARBA" id="ARBA00023136"/>
    </source>
</evidence>
<feature type="transmembrane region" description="Helical" evidence="7">
    <location>
        <begin position="6"/>
        <end position="27"/>
    </location>
</feature>
<keyword evidence="2" id="KW-1003">Cell membrane</keyword>
<gene>
    <name evidence="8" type="ORF">RBH19_08465</name>
</gene>
<keyword evidence="3 8" id="KW-0808">Transferase</keyword>
<dbReference type="EC" id="2.7.8.-" evidence="8"/>
<dbReference type="InterPro" id="IPR000715">
    <property type="entry name" value="Glycosyl_transferase_4"/>
</dbReference>
<feature type="transmembrane region" description="Helical" evidence="7">
    <location>
        <begin position="74"/>
        <end position="91"/>
    </location>
</feature>
<reference evidence="8 9" key="1">
    <citation type="submission" date="2023-08" db="EMBL/GenBank/DDBJ databases">
        <title>Whole-genome sequencing of halo(alkali)philic microorganisms from hypersaline lakes.</title>
        <authorList>
            <person name="Sorokin D.Y."/>
            <person name="Abbas B."/>
            <person name="Merkel A.Y."/>
        </authorList>
    </citation>
    <scope>NUCLEOTIDE SEQUENCE [LARGE SCALE GENOMIC DNA]</scope>
    <source>
        <strain evidence="8 9">AB-CW4</strain>
    </source>
</reference>